<evidence type="ECO:0000256" key="4">
    <source>
        <dbReference type="ARBA" id="ARBA00022840"/>
    </source>
</evidence>
<keyword evidence="1" id="KW-0547">Nucleotide-binding</keyword>
<keyword evidence="4" id="KW-0067">ATP-binding</keyword>
<dbReference type="GO" id="GO:0005524">
    <property type="term" value="F:ATP binding"/>
    <property type="evidence" value="ECO:0007669"/>
    <property type="project" value="UniProtKB-KW"/>
</dbReference>
<evidence type="ECO:0000256" key="3">
    <source>
        <dbReference type="ARBA" id="ARBA00022806"/>
    </source>
</evidence>
<comment type="caution">
    <text evidence="7">The sequence shown here is derived from an EMBL/GenBank/DDBJ whole genome shotgun (WGS) entry which is preliminary data.</text>
</comment>
<keyword evidence="2" id="KW-0378">Hydrolase</keyword>
<evidence type="ECO:0000256" key="5">
    <source>
        <dbReference type="SAM" id="Phobius"/>
    </source>
</evidence>
<evidence type="ECO:0000256" key="1">
    <source>
        <dbReference type="ARBA" id="ARBA00022741"/>
    </source>
</evidence>
<proteinExistence type="predicted"/>
<dbReference type="Proteomes" id="UP000288805">
    <property type="component" value="Unassembled WGS sequence"/>
</dbReference>
<evidence type="ECO:0000313" key="8">
    <source>
        <dbReference type="Proteomes" id="UP000288805"/>
    </source>
</evidence>
<dbReference type="InterPro" id="IPR055206">
    <property type="entry name" value="DEXQc_SUV3"/>
</dbReference>
<evidence type="ECO:0000313" key="7">
    <source>
        <dbReference type="EMBL" id="RVW55803.1"/>
    </source>
</evidence>
<dbReference type="PANTHER" id="PTHR12131:SF1">
    <property type="entry name" value="ATP-DEPENDENT RNA HELICASE SUPV3L1, MITOCHONDRIAL-RELATED"/>
    <property type="match status" value="1"/>
</dbReference>
<organism evidence="7 8">
    <name type="scientific">Vitis vinifera</name>
    <name type="common">Grape</name>
    <dbReference type="NCBI Taxonomy" id="29760"/>
    <lineage>
        <taxon>Eukaryota</taxon>
        <taxon>Viridiplantae</taxon>
        <taxon>Streptophyta</taxon>
        <taxon>Embryophyta</taxon>
        <taxon>Tracheophyta</taxon>
        <taxon>Spermatophyta</taxon>
        <taxon>Magnoliopsida</taxon>
        <taxon>eudicotyledons</taxon>
        <taxon>Gunneridae</taxon>
        <taxon>Pentapetalae</taxon>
        <taxon>rosids</taxon>
        <taxon>Vitales</taxon>
        <taxon>Vitaceae</taxon>
        <taxon>Viteae</taxon>
        <taxon>Vitis</taxon>
    </lineage>
</organism>
<dbReference type="Pfam" id="PF22527">
    <property type="entry name" value="DEXQc_Suv3"/>
    <property type="match status" value="1"/>
</dbReference>
<dbReference type="InterPro" id="IPR027417">
    <property type="entry name" value="P-loop_NTPase"/>
</dbReference>
<keyword evidence="5" id="KW-0812">Transmembrane</keyword>
<dbReference type="PANTHER" id="PTHR12131">
    <property type="entry name" value="ATP-DEPENDENT RNA AND DNA HELICASE"/>
    <property type="match status" value="1"/>
</dbReference>
<keyword evidence="5" id="KW-0472">Membrane</keyword>
<dbReference type="AlphaFoldDB" id="A0A438F767"/>
<evidence type="ECO:0000259" key="6">
    <source>
        <dbReference type="Pfam" id="PF22527"/>
    </source>
</evidence>
<evidence type="ECO:0000256" key="2">
    <source>
        <dbReference type="ARBA" id="ARBA00022801"/>
    </source>
</evidence>
<dbReference type="Gene3D" id="3.40.50.300">
    <property type="entry name" value="P-loop containing nucleotide triphosphate hydrolases"/>
    <property type="match status" value="2"/>
</dbReference>
<reference evidence="7 8" key="1">
    <citation type="journal article" date="2018" name="PLoS Genet.">
        <title>Population sequencing reveals clonal diversity and ancestral inbreeding in the grapevine cultivar Chardonnay.</title>
        <authorList>
            <person name="Roach M.J."/>
            <person name="Johnson D.L."/>
            <person name="Bohlmann J."/>
            <person name="van Vuuren H.J."/>
            <person name="Jones S.J."/>
            <person name="Pretorius I.S."/>
            <person name="Schmidt S.A."/>
            <person name="Borneman A.R."/>
        </authorList>
    </citation>
    <scope>NUCLEOTIDE SEQUENCE [LARGE SCALE GENOMIC DNA]</scope>
    <source>
        <strain evidence="8">cv. Chardonnay</strain>
        <tissue evidence="7">Leaf</tissue>
    </source>
</reference>
<sequence length="200" mass="22665">MLLLSLSLSLFYLYFYFLPFFQMLGCRTRGFSFTRALLGISADELHLCGDVSSVPLIQGILKVTGDDFEVMKSSVDMHLVKLPLVLIFEGTFFLQYFPSDEILLEHGLVGILMLTRGEIAVDDLGFQVQYYERLSPLVPLNVPLRSFSDIQTGDCIVTFSRRQIYKLKRQIENGGKHLCSVVYGSLPPETRTRQVSVSSY</sequence>
<dbReference type="EMBL" id="QGNW01001107">
    <property type="protein sequence ID" value="RVW55803.1"/>
    <property type="molecule type" value="Genomic_DNA"/>
</dbReference>
<feature type="domain" description="ATP-dependent RNA helicase SUV3 DEXQ-box helicase" evidence="6">
    <location>
        <begin position="21"/>
        <end position="71"/>
    </location>
</feature>
<keyword evidence="3 7" id="KW-0347">Helicase</keyword>
<gene>
    <name evidence="7" type="primary">SUV3_3</name>
    <name evidence="7" type="ORF">CK203_075774</name>
</gene>
<dbReference type="GO" id="GO:0016787">
    <property type="term" value="F:hydrolase activity"/>
    <property type="evidence" value="ECO:0007669"/>
    <property type="project" value="UniProtKB-KW"/>
</dbReference>
<keyword evidence="5" id="KW-1133">Transmembrane helix</keyword>
<dbReference type="InterPro" id="IPR050699">
    <property type="entry name" value="RNA-DNA_Helicase"/>
</dbReference>
<accession>A0A438F767</accession>
<protein>
    <submittedName>
        <fullName evidence="7">DExH-box ATP-dependent RNA helicase DExH16, mitochondrial</fullName>
    </submittedName>
</protein>
<dbReference type="GO" id="GO:0004386">
    <property type="term" value="F:helicase activity"/>
    <property type="evidence" value="ECO:0007669"/>
    <property type="project" value="UniProtKB-KW"/>
</dbReference>
<feature type="transmembrane region" description="Helical" evidence="5">
    <location>
        <begin position="6"/>
        <end position="25"/>
    </location>
</feature>
<name>A0A438F767_VITVI</name>